<dbReference type="EMBL" id="GHES01019672">
    <property type="protein sequence ID" value="MPA50231.1"/>
    <property type="molecule type" value="Transcribed_RNA"/>
</dbReference>
<evidence type="ECO:0000256" key="1">
    <source>
        <dbReference type="SAM" id="Coils"/>
    </source>
</evidence>
<feature type="region of interest" description="Disordered" evidence="2">
    <location>
        <begin position="1"/>
        <end position="20"/>
    </location>
</feature>
<keyword evidence="1" id="KW-0175">Coiled coil</keyword>
<reference evidence="3" key="1">
    <citation type="submission" date="2019-08" db="EMBL/GenBank/DDBJ databases">
        <title>Reference gene set and small RNA set construction with multiple tissues from Davidia involucrata Baill.</title>
        <authorList>
            <person name="Yang H."/>
            <person name="Zhou C."/>
            <person name="Li G."/>
            <person name="Wang J."/>
            <person name="Gao P."/>
            <person name="Wang M."/>
            <person name="Wang R."/>
            <person name="Zhao Y."/>
        </authorList>
    </citation>
    <scope>NUCLEOTIDE SEQUENCE</scope>
    <source>
        <tissue evidence="3">Mixed with DoveR01_LX</tissue>
    </source>
</reference>
<evidence type="ECO:0000256" key="2">
    <source>
        <dbReference type="SAM" id="MobiDB-lite"/>
    </source>
</evidence>
<dbReference type="AlphaFoldDB" id="A0A5B7A3L4"/>
<proteinExistence type="predicted"/>
<feature type="coiled-coil region" evidence="1">
    <location>
        <begin position="68"/>
        <end position="105"/>
    </location>
</feature>
<accession>A0A5B7A3L4</accession>
<name>A0A5B7A3L4_DAVIN</name>
<protein>
    <submittedName>
        <fullName evidence="3">Uncharacterized protein</fullName>
    </submittedName>
</protein>
<evidence type="ECO:0000313" key="3">
    <source>
        <dbReference type="EMBL" id="MPA50231.1"/>
    </source>
</evidence>
<organism evidence="3">
    <name type="scientific">Davidia involucrata</name>
    <name type="common">Dove tree</name>
    <dbReference type="NCBI Taxonomy" id="16924"/>
    <lineage>
        <taxon>Eukaryota</taxon>
        <taxon>Viridiplantae</taxon>
        <taxon>Streptophyta</taxon>
        <taxon>Embryophyta</taxon>
        <taxon>Tracheophyta</taxon>
        <taxon>Spermatophyta</taxon>
        <taxon>Magnoliopsida</taxon>
        <taxon>eudicotyledons</taxon>
        <taxon>Gunneridae</taxon>
        <taxon>Pentapetalae</taxon>
        <taxon>asterids</taxon>
        <taxon>Cornales</taxon>
        <taxon>Nyssaceae</taxon>
        <taxon>Davidia</taxon>
    </lineage>
</organism>
<feature type="compositionally biased region" description="Polar residues" evidence="2">
    <location>
        <begin position="1"/>
        <end position="16"/>
    </location>
</feature>
<sequence>MVLMRSESTPEGSTPPTDDEIFERVMARRSGYALGLGHGVVPPSSRSVSHMSCEVRVHEANLRAAASAAQAEQAAREAAEMRLQAEQAARDAAAAREAFTKQEQRLKAQEEWLARMDAVLAAMQTDRSSR</sequence>
<gene>
    <name evidence="3" type="ORF">Din_019672</name>
</gene>